<evidence type="ECO:0000256" key="1">
    <source>
        <dbReference type="SAM" id="MobiDB-lite"/>
    </source>
</evidence>
<proteinExistence type="predicted"/>
<accession>A3SJX5</accession>
<evidence type="ECO:0000313" key="3">
    <source>
        <dbReference type="Proteomes" id="UP000005954"/>
    </source>
</evidence>
<evidence type="ECO:0000313" key="2">
    <source>
        <dbReference type="EMBL" id="EAP77656.1"/>
    </source>
</evidence>
<dbReference type="Pfam" id="PF05521">
    <property type="entry name" value="Phage_HCP"/>
    <property type="match status" value="1"/>
</dbReference>
<reference evidence="2 3" key="1">
    <citation type="submission" date="2005-12" db="EMBL/GenBank/DDBJ databases">
        <authorList>
            <person name="Moran M.A."/>
            <person name="Ferriera S."/>
            <person name="Johnson J."/>
            <person name="Kravitz S."/>
            <person name="Halpern A."/>
            <person name="Remington K."/>
            <person name="Beeson K."/>
            <person name="Tran B."/>
            <person name="Rogers Y.-H."/>
            <person name="Friedman R."/>
            <person name="Venter J.C."/>
        </authorList>
    </citation>
    <scope>NUCLEOTIDE SEQUENCE [LARGE SCALE GENOMIC DNA]</scope>
    <source>
        <strain evidence="3">ATCC BAA-591 / DSM 15170 / ISM</strain>
    </source>
</reference>
<keyword evidence="3" id="KW-1185">Reference proteome</keyword>
<feature type="region of interest" description="Disordered" evidence="1">
    <location>
        <begin position="1"/>
        <end position="22"/>
    </location>
</feature>
<dbReference type="EMBL" id="AALY01000001">
    <property type="protein sequence ID" value="EAP77656.1"/>
    <property type="molecule type" value="Genomic_DNA"/>
</dbReference>
<organism evidence="2 3">
    <name type="scientific">Roseovarius nubinhibens (strain ATCC BAA-591 / DSM 15170 / ISM)</name>
    <dbReference type="NCBI Taxonomy" id="89187"/>
    <lineage>
        <taxon>Bacteria</taxon>
        <taxon>Pseudomonadati</taxon>
        <taxon>Pseudomonadota</taxon>
        <taxon>Alphaproteobacteria</taxon>
        <taxon>Rhodobacterales</taxon>
        <taxon>Roseobacteraceae</taxon>
        <taxon>Roseovarius</taxon>
    </lineage>
</organism>
<dbReference type="InterPro" id="IPR008767">
    <property type="entry name" value="Phage_SPP1_head-tail_adaptor"/>
</dbReference>
<sequence length="112" mass="12198">MSVPQLTRQLTLETRARTPDGAGGYAESWQALGTLWAEVVPRSGRQAAQGAVSVSRGSFRITLRAAPVGNPSRPRPGQRFRAGDRIFAITAVTERDAEARYLTCHCDEEISL</sequence>
<name>A3SJX5_ROSNI</name>
<gene>
    <name evidence="2" type="ORF">ISM_05165</name>
</gene>
<dbReference type="Proteomes" id="UP000005954">
    <property type="component" value="Unassembled WGS sequence"/>
</dbReference>
<dbReference type="Gene3D" id="2.40.10.270">
    <property type="entry name" value="Bacteriophage SPP1 head-tail adaptor protein"/>
    <property type="match status" value="1"/>
</dbReference>
<dbReference type="HOGENOM" id="CLU_147810_5_1_5"/>
<dbReference type="AlphaFoldDB" id="A3SJX5"/>
<dbReference type="STRING" id="89187.ISM_05165"/>
<dbReference type="OrthoDB" id="7570189at2"/>
<protein>
    <submittedName>
        <fullName evidence="2">Head-tail adaptor, putative</fullName>
    </submittedName>
</protein>
<dbReference type="InterPro" id="IPR038666">
    <property type="entry name" value="SSP1_head-tail_sf"/>
</dbReference>
<dbReference type="eggNOG" id="COG5614">
    <property type="taxonomic scope" value="Bacteria"/>
</dbReference>
<dbReference type="RefSeq" id="WP_009813057.1">
    <property type="nucleotide sequence ID" value="NZ_CH724156.1"/>
</dbReference>
<feature type="compositionally biased region" description="Polar residues" evidence="1">
    <location>
        <begin position="1"/>
        <end position="12"/>
    </location>
</feature>
<comment type="caution">
    <text evidence="2">The sequence shown here is derived from an EMBL/GenBank/DDBJ whole genome shotgun (WGS) entry which is preliminary data.</text>
</comment>
<dbReference type="NCBIfam" id="TIGR01563">
    <property type="entry name" value="gp16_SPP1"/>
    <property type="match status" value="1"/>
</dbReference>